<dbReference type="EMBL" id="CAADFV010000047">
    <property type="protein sequence ID" value="VFK57785.1"/>
    <property type="molecule type" value="Genomic_DNA"/>
</dbReference>
<dbReference type="EMBL" id="CAADFY010000048">
    <property type="protein sequence ID" value="VFK54592.1"/>
    <property type="molecule type" value="Genomic_DNA"/>
</dbReference>
<evidence type="ECO:0000313" key="1">
    <source>
        <dbReference type="EMBL" id="VFK54592.1"/>
    </source>
</evidence>
<evidence type="ECO:0000313" key="2">
    <source>
        <dbReference type="EMBL" id="VFK57785.1"/>
    </source>
</evidence>
<organism evidence="2">
    <name type="scientific">Candidatus Kentrum sp. TUN</name>
    <dbReference type="NCBI Taxonomy" id="2126343"/>
    <lineage>
        <taxon>Bacteria</taxon>
        <taxon>Pseudomonadati</taxon>
        <taxon>Pseudomonadota</taxon>
        <taxon>Gammaproteobacteria</taxon>
        <taxon>Candidatus Kentrum</taxon>
    </lineage>
</organism>
<gene>
    <name evidence="3" type="ORF">BECKTUN1418D_GA0071000_12312</name>
    <name evidence="2" type="ORF">BECKTUN1418E_GA0071001_10474</name>
    <name evidence="1" type="ORF">BECKTUN1418F_GA0071002_10484</name>
</gene>
<protein>
    <submittedName>
        <fullName evidence="2">Uncharacterized protein</fullName>
    </submittedName>
</protein>
<proteinExistence type="predicted"/>
<dbReference type="EMBL" id="CAADFX010000231">
    <property type="protein sequence ID" value="VFK63907.1"/>
    <property type="molecule type" value="Genomic_DNA"/>
</dbReference>
<name>A0A450ZVH9_9GAMM</name>
<evidence type="ECO:0000313" key="3">
    <source>
        <dbReference type="EMBL" id="VFK63907.1"/>
    </source>
</evidence>
<sequence length="65" mass="7458">MSFFATREIFHYLGGNEIPDMTVRIEKQTLFSSIGLLPFADDLPILRLRISEGITASRPFHLTFE</sequence>
<reference evidence="2" key="1">
    <citation type="submission" date="2019-02" db="EMBL/GenBank/DDBJ databases">
        <authorList>
            <person name="Gruber-Vodicka R. H."/>
            <person name="Seah K. B. B."/>
        </authorList>
    </citation>
    <scope>NUCLEOTIDE SEQUENCE</scope>
    <source>
        <strain evidence="3">BECK_BY1</strain>
        <strain evidence="2">BECK_BY2</strain>
        <strain evidence="1">BECK_BY3</strain>
    </source>
</reference>
<dbReference type="AlphaFoldDB" id="A0A450ZVH9"/>
<accession>A0A450ZVH9</accession>